<evidence type="ECO:0000259" key="1">
    <source>
        <dbReference type="Pfam" id="PF21006"/>
    </source>
</evidence>
<dbReference type="AlphaFoldDB" id="A0A5S3PB98"/>
<feature type="domain" description="Nitrile hydratase beta subunit-like N-terminal" evidence="1">
    <location>
        <begin position="3"/>
        <end position="101"/>
    </location>
</feature>
<evidence type="ECO:0000313" key="3">
    <source>
        <dbReference type="Proteomes" id="UP000309550"/>
    </source>
</evidence>
<dbReference type="SUPFAM" id="SSF50090">
    <property type="entry name" value="Electron transport accessory proteins"/>
    <property type="match status" value="1"/>
</dbReference>
<dbReference type="InterPro" id="IPR042262">
    <property type="entry name" value="CN_hydtase_beta_C"/>
</dbReference>
<reference evidence="2 3" key="1">
    <citation type="submission" date="2019-05" db="EMBL/GenBank/DDBJ databases">
        <title>Sulfitobacter sabulilitoris sp. nov., isolated from a marine sand.</title>
        <authorList>
            <person name="Yoon J.-H."/>
        </authorList>
    </citation>
    <scope>NUCLEOTIDE SEQUENCE [LARGE SCALE GENOMIC DNA]</scope>
    <source>
        <strain evidence="2 3">HSMS-29</strain>
    </source>
</reference>
<dbReference type="Pfam" id="PF21006">
    <property type="entry name" value="NHase_beta_N"/>
    <property type="match status" value="1"/>
</dbReference>
<comment type="caution">
    <text evidence="2">The sequence shown here is derived from an EMBL/GenBank/DDBJ whole genome shotgun (WGS) entry which is preliminary data.</text>
</comment>
<dbReference type="InterPro" id="IPR023808">
    <property type="entry name" value="Nitrile_Hydratase_acc_put"/>
</dbReference>
<name>A0A5S3PB98_9RHOB</name>
<dbReference type="NCBIfam" id="TIGR03889">
    <property type="entry name" value="nitrile_acc"/>
    <property type="match status" value="1"/>
</dbReference>
<dbReference type="InterPro" id="IPR049054">
    <property type="entry name" value="CN_hydtase_beta-like_N"/>
</dbReference>
<dbReference type="EMBL" id="VANS01000005">
    <property type="protein sequence ID" value="TMM50833.1"/>
    <property type="molecule type" value="Genomic_DNA"/>
</dbReference>
<evidence type="ECO:0000313" key="2">
    <source>
        <dbReference type="EMBL" id="TMM50833.1"/>
    </source>
</evidence>
<dbReference type="Gene3D" id="1.10.472.20">
    <property type="entry name" value="Nitrile hydratase, beta subunit"/>
    <property type="match status" value="1"/>
</dbReference>
<accession>A0A5S3PB98</accession>
<dbReference type="OrthoDB" id="9811616at2"/>
<sequence>MAKLSGARRMTAAETKAPDPVFHAPWHAQVFALTVHLNEAGHFAWPDWAARFGATLARHGLERELDGGDDYFAAWLETLEEILDTAGVAAPGDVAEVKQAWERAYLGTPHGAPVRLPD</sequence>
<dbReference type="InterPro" id="IPR008990">
    <property type="entry name" value="Elect_transpt_acc-like_dom_sf"/>
</dbReference>
<protein>
    <submittedName>
        <fullName evidence="2">Nitrile hydratase accessory protein</fullName>
    </submittedName>
</protein>
<gene>
    <name evidence="2" type="ORF">FDT80_16385</name>
</gene>
<dbReference type="Proteomes" id="UP000309550">
    <property type="component" value="Unassembled WGS sequence"/>
</dbReference>
<keyword evidence="3" id="KW-1185">Reference proteome</keyword>
<proteinExistence type="predicted"/>
<organism evidence="2 3">
    <name type="scientific">Sulfitobacter sabulilitoris</name>
    <dbReference type="NCBI Taxonomy" id="2562655"/>
    <lineage>
        <taxon>Bacteria</taxon>
        <taxon>Pseudomonadati</taxon>
        <taxon>Pseudomonadota</taxon>
        <taxon>Alphaproteobacteria</taxon>
        <taxon>Rhodobacterales</taxon>
        <taxon>Roseobacteraceae</taxon>
        <taxon>Sulfitobacter</taxon>
    </lineage>
</organism>